<gene>
    <name evidence="5" type="ORF">FOA19_16480</name>
</gene>
<comment type="caution">
    <text evidence="5">The sequence shown here is derived from an EMBL/GenBank/DDBJ whole genome shotgun (WGS) entry which is preliminary data.</text>
</comment>
<organism evidence="5 6">
    <name type="scientific">Rufibacter hautae</name>
    <dbReference type="NCBI Taxonomy" id="2595005"/>
    <lineage>
        <taxon>Bacteria</taxon>
        <taxon>Pseudomonadati</taxon>
        <taxon>Bacteroidota</taxon>
        <taxon>Cytophagia</taxon>
        <taxon>Cytophagales</taxon>
        <taxon>Hymenobacteraceae</taxon>
        <taxon>Rufibacter</taxon>
    </lineage>
</organism>
<dbReference type="NCBIfam" id="TIGR04183">
    <property type="entry name" value="Por_Secre_tail"/>
    <property type="match status" value="1"/>
</dbReference>
<dbReference type="Gene3D" id="2.60.40.10">
    <property type="entry name" value="Immunoglobulins"/>
    <property type="match status" value="1"/>
</dbReference>
<feature type="signal peptide" evidence="2">
    <location>
        <begin position="1"/>
        <end position="24"/>
    </location>
</feature>
<dbReference type="GO" id="GO:0001681">
    <property type="term" value="F:sialate O-acetylesterase activity"/>
    <property type="evidence" value="ECO:0007669"/>
    <property type="project" value="InterPro"/>
</dbReference>
<evidence type="ECO:0000256" key="1">
    <source>
        <dbReference type="ARBA" id="ARBA00022801"/>
    </source>
</evidence>
<dbReference type="InterPro" id="IPR005181">
    <property type="entry name" value="SASA"/>
</dbReference>
<feature type="domain" description="Secretion system C-terminal sorting" evidence="4">
    <location>
        <begin position="466"/>
        <end position="540"/>
    </location>
</feature>
<name>A0A5B6TEB1_9BACT</name>
<dbReference type="Proteomes" id="UP000324133">
    <property type="component" value="Unassembled WGS sequence"/>
</dbReference>
<dbReference type="RefSeq" id="WP_149091865.1">
    <property type="nucleotide sequence ID" value="NZ_VKKY01000002.1"/>
</dbReference>
<dbReference type="SUPFAM" id="SSF52266">
    <property type="entry name" value="SGNH hydrolase"/>
    <property type="match status" value="1"/>
</dbReference>
<keyword evidence="6" id="KW-1185">Reference proteome</keyword>
<evidence type="ECO:0000256" key="2">
    <source>
        <dbReference type="SAM" id="SignalP"/>
    </source>
</evidence>
<feature type="chain" id="PRO_5022691886" evidence="2">
    <location>
        <begin position="25"/>
        <end position="542"/>
    </location>
</feature>
<evidence type="ECO:0000259" key="4">
    <source>
        <dbReference type="Pfam" id="PF18962"/>
    </source>
</evidence>
<dbReference type="Pfam" id="PF03629">
    <property type="entry name" value="SASA"/>
    <property type="match status" value="1"/>
</dbReference>
<dbReference type="OrthoDB" id="9816001at2"/>
<dbReference type="InterPro" id="IPR026444">
    <property type="entry name" value="Secre_tail"/>
</dbReference>
<evidence type="ECO:0000313" key="5">
    <source>
        <dbReference type="EMBL" id="KAA3438809.1"/>
    </source>
</evidence>
<dbReference type="AlphaFoldDB" id="A0A5B6TEB1"/>
<dbReference type="InterPro" id="IPR036514">
    <property type="entry name" value="SGNH_hydro_sf"/>
</dbReference>
<evidence type="ECO:0000259" key="3">
    <source>
        <dbReference type="Pfam" id="PF03629"/>
    </source>
</evidence>
<sequence length="542" mass="57479">MYRILSKFLSVVILSILMAPSAFAALVLNPIFGSHMVLQRGTSVPVFGTTNPGASVTVQFQAQNVTGVADANGKWRVNLASMTASTAPSSLVVTSGSETLTLTGVQVGEVWLCSGQSNMGFPLSNANDSAPAIASAGNHNIRLFRMTAGSGPATTTWKVSNSSTVGNFSAVGYWMGLELSLFLRTVPIGLIQATHDGTAIETWQHTSGGSGVDYDAMVKSIQPYAVKGVAWYQGESNGGDTDYKTKLTNMLREWRADWGQTSLPFGIIQLAYRSGWNSARNAQLEVADTEPSCFLVTIRDLPGGSLHPPVKKPVGIRTAIGARGLLYGDNIPFSAPVRDIPNSYVSGNKIILNWKYLGNGLFTSDGAAPGTFSVATATGQFKTAPAVIVGNTIEITSPVANATRVQYSYSSVGNLYSRVSIPTEGGASTVDRLKVSEFQITLAPRLASTATSAVTASELKKAGVSVYPNPSSRGQFNIHLGGHTGDSKLSVQISDLLGRVVYRKMETAGESLQVNSNLKPGTYLLQVRDNSQVLVKKQLVIQ</sequence>
<dbReference type="Pfam" id="PF18962">
    <property type="entry name" value="Por_Secre_tail"/>
    <property type="match status" value="1"/>
</dbReference>
<keyword evidence="1" id="KW-0378">Hydrolase</keyword>
<dbReference type="InterPro" id="IPR013783">
    <property type="entry name" value="Ig-like_fold"/>
</dbReference>
<evidence type="ECO:0000313" key="6">
    <source>
        <dbReference type="Proteomes" id="UP000324133"/>
    </source>
</evidence>
<feature type="domain" description="Sialate O-acetylesterase" evidence="3">
    <location>
        <begin position="109"/>
        <end position="302"/>
    </location>
</feature>
<dbReference type="PANTHER" id="PTHR22901:SF0">
    <property type="entry name" value="SIALATE O-ACETYLESTERASE"/>
    <property type="match status" value="1"/>
</dbReference>
<dbReference type="PANTHER" id="PTHR22901">
    <property type="entry name" value="SIALATE O-ACETYLESTERASE"/>
    <property type="match status" value="1"/>
</dbReference>
<dbReference type="Gene3D" id="3.40.50.1110">
    <property type="entry name" value="SGNH hydrolase"/>
    <property type="match status" value="1"/>
</dbReference>
<dbReference type="InterPro" id="IPR039329">
    <property type="entry name" value="SIAE"/>
</dbReference>
<dbReference type="GO" id="GO:0005975">
    <property type="term" value="P:carbohydrate metabolic process"/>
    <property type="evidence" value="ECO:0007669"/>
    <property type="project" value="TreeGrafter"/>
</dbReference>
<proteinExistence type="predicted"/>
<reference evidence="5 6" key="1">
    <citation type="submission" date="2019-07" db="EMBL/GenBank/DDBJ databases">
        <title>Rufibacter sp. nov., isolated from lake sediment.</title>
        <authorList>
            <person name="Qu J.-H."/>
        </authorList>
    </citation>
    <scope>NUCLEOTIDE SEQUENCE [LARGE SCALE GENOMIC DNA]</scope>
    <source>
        <strain evidence="5 6">NBS58-1</strain>
    </source>
</reference>
<dbReference type="EMBL" id="VKKY01000002">
    <property type="protein sequence ID" value="KAA3438809.1"/>
    <property type="molecule type" value="Genomic_DNA"/>
</dbReference>
<keyword evidence="2" id="KW-0732">Signal</keyword>
<accession>A0A5B6TEB1</accession>
<protein>
    <submittedName>
        <fullName evidence="5">T9SS type A sorting domain-containing protein</fullName>
    </submittedName>
</protein>